<evidence type="ECO:0000313" key="3">
    <source>
        <dbReference type="Proteomes" id="UP000248857"/>
    </source>
</evidence>
<dbReference type="Gene3D" id="6.10.320.10">
    <property type="match status" value="1"/>
</dbReference>
<feature type="coiled-coil region" evidence="1">
    <location>
        <begin position="3"/>
        <end position="64"/>
    </location>
</feature>
<evidence type="ECO:0000313" key="2">
    <source>
        <dbReference type="EMBL" id="PZD72488.1"/>
    </source>
</evidence>
<proteinExistence type="predicted"/>
<dbReference type="RefSeq" id="WP_110986985.1">
    <property type="nucleotide sequence ID" value="NZ_CAWNWM010000010.1"/>
</dbReference>
<keyword evidence="1" id="KW-0175">Coiled coil</keyword>
<gene>
    <name evidence="2" type="ORF">C1752_03547</name>
</gene>
<protein>
    <recommendedName>
        <fullName evidence="4">Septicolysin</fullName>
    </recommendedName>
</protein>
<dbReference type="Proteomes" id="UP000248857">
    <property type="component" value="Unassembled WGS sequence"/>
</dbReference>
<keyword evidence="3" id="KW-1185">Reference proteome</keyword>
<name>A0A2W1JFZ0_9CYAN</name>
<dbReference type="Pfam" id="PF20935">
    <property type="entry name" value="DUF6847"/>
    <property type="match status" value="1"/>
</dbReference>
<dbReference type="EMBL" id="PQWO01000010">
    <property type="protein sequence ID" value="PZD72488.1"/>
    <property type="molecule type" value="Genomic_DNA"/>
</dbReference>
<reference evidence="2 3" key="1">
    <citation type="journal article" date="2018" name="Sci. Rep.">
        <title>A novel species of the marine cyanobacterium Acaryochloris with a unique pigment content and lifestyle.</title>
        <authorList>
            <person name="Partensky F."/>
            <person name="Six C."/>
            <person name="Ratin M."/>
            <person name="Garczarek L."/>
            <person name="Vaulot D."/>
            <person name="Probert I."/>
            <person name="Calteau A."/>
            <person name="Gourvil P."/>
            <person name="Marie D."/>
            <person name="Grebert T."/>
            <person name="Bouchier C."/>
            <person name="Le Panse S."/>
            <person name="Gachenot M."/>
            <person name="Rodriguez F."/>
            <person name="Garrido J.L."/>
        </authorList>
    </citation>
    <scope>NUCLEOTIDE SEQUENCE [LARGE SCALE GENOMIC DNA]</scope>
    <source>
        <strain evidence="2 3">RCC1774</strain>
    </source>
</reference>
<dbReference type="CDD" id="cd12208">
    <property type="entry name" value="DIP1984-like"/>
    <property type="match status" value="1"/>
</dbReference>
<dbReference type="AlphaFoldDB" id="A0A2W1JFZ0"/>
<sequence length="152" mass="17427">MKLAEALIQRADCQKKIVQLRQRLNRSAKVQEGEQPPENPQELLMELEDAIATLTTLIQRINRTNSSTEFNNGNLSDALAQRDTLMTKRSVLENLIQEASITQNRYSRSEVRFISTVDIADLQRQIDRASQEHRLLDAQVQALNWQVELLDA</sequence>
<dbReference type="InterPro" id="IPR047741">
    <property type="entry name" value="DIP1984-like"/>
</dbReference>
<organism evidence="2 3">
    <name type="scientific">Acaryochloris thomasi RCC1774</name>
    <dbReference type="NCBI Taxonomy" id="1764569"/>
    <lineage>
        <taxon>Bacteria</taxon>
        <taxon>Bacillati</taxon>
        <taxon>Cyanobacteriota</taxon>
        <taxon>Cyanophyceae</taxon>
        <taxon>Acaryochloridales</taxon>
        <taxon>Acaryochloridaceae</taxon>
        <taxon>Acaryochloris</taxon>
        <taxon>Acaryochloris thomasi</taxon>
    </lineage>
</organism>
<comment type="caution">
    <text evidence="2">The sequence shown here is derived from an EMBL/GenBank/DDBJ whole genome shotgun (WGS) entry which is preliminary data.</text>
</comment>
<evidence type="ECO:0000256" key="1">
    <source>
        <dbReference type="SAM" id="Coils"/>
    </source>
</evidence>
<accession>A0A2W1JFZ0</accession>
<evidence type="ECO:0008006" key="4">
    <source>
        <dbReference type="Google" id="ProtNLM"/>
    </source>
</evidence>
<dbReference type="NCBIfam" id="NF038048">
    <property type="entry name" value="DIP1984_fam"/>
    <property type="match status" value="1"/>
</dbReference>
<dbReference type="OrthoDB" id="3730241at2"/>